<reference evidence="1 2" key="1">
    <citation type="submission" date="2018-10" db="EMBL/GenBank/DDBJ databases">
        <title>The complete genome of Acinetobacter wuhouensis strain WCHAW010062.</title>
        <authorList>
            <person name="Hu Y."/>
            <person name="Long H."/>
            <person name="Feng Y."/>
            <person name="Zong Z."/>
        </authorList>
    </citation>
    <scope>NUCLEOTIDE SEQUENCE [LARGE SCALE GENOMIC DNA]</scope>
    <source>
        <strain evidence="1 2">WCHAW010062</strain>
    </source>
</reference>
<gene>
    <name evidence="1" type="ORF">CDG68_04805</name>
</gene>
<proteinExistence type="predicted"/>
<evidence type="ECO:0000313" key="1">
    <source>
        <dbReference type="EMBL" id="AYO53028.1"/>
    </source>
</evidence>
<dbReference type="RefSeq" id="WP_087552993.1">
    <property type="nucleotide sequence ID" value="NZ_CP033133.1"/>
</dbReference>
<protein>
    <submittedName>
        <fullName evidence="1">Uncharacterized protein</fullName>
    </submittedName>
</protein>
<dbReference type="Proteomes" id="UP000279962">
    <property type="component" value="Chromosome"/>
</dbReference>
<name>A0A3G2SYV0_9GAMM</name>
<evidence type="ECO:0000313" key="2">
    <source>
        <dbReference type="Proteomes" id="UP000279962"/>
    </source>
</evidence>
<sequence length="122" mass="14465">MDNLLKLQIHQLVQDFLHRMNQNDSYGLLKYNQVTTAMLEELYEELNDSFENNHQLSIIPFDELPEIMPKNIPLFNIEVMDDGDFITESNVYNFGKRTDLKLQAYIIKKNSVLILVDPLFRW</sequence>
<dbReference type="EMBL" id="CP033133">
    <property type="protein sequence ID" value="AYO53028.1"/>
    <property type="molecule type" value="Genomic_DNA"/>
</dbReference>
<accession>A0A3G2SYV0</accession>
<dbReference type="AlphaFoldDB" id="A0A3G2SYV0"/>
<organism evidence="1 2">
    <name type="scientific">Acinetobacter wuhouensis</name>
    <dbReference type="NCBI Taxonomy" id="1879050"/>
    <lineage>
        <taxon>Bacteria</taxon>
        <taxon>Pseudomonadati</taxon>
        <taxon>Pseudomonadota</taxon>
        <taxon>Gammaproteobacteria</taxon>
        <taxon>Moraxellales</taxon>
        <taxon>Moraxellaceae</taxon>
        <taxon>Acinetobacter</taxon>
    </lineage>
</organism>